<evidence type="ECO:0000313" key="1">
    <source>
        <dbReference type="EMBL" id="QSS60063.1"/>
    </source>
</evidence>
<reference evidence="1" key="1">
    <citation type="submission" date="2021-01" db="EMBL/GenBank/DDBJ databases">
        <title>Chromosome-level genome assembly of a human fungal pathogen reveals clustering of transcriptionally co-regulated genes.</title>
        <authorList>
            <person name="Voorhies M."/>
            <person name="Cohen S."/>
            <person name="Shea T.P."/>
            <person name="Petrus S."/>
            <person name="Munoz J.F."/>
            <person name="Poplawski S."/>
            <person name="Goldman W.E."/>
            <person name="Michael T."/>
            <person name="Cuomo C.A."/>
            <person name="Sil A."/>
            <person name="Beyhan S."/>
        </authorList>
    </citation>
    <scope>NUCLEOTIDE SEQUENCE</scope>
    <source>
        <strain evidence="1">WU24</strain>
    </source>
</reference>
<evidence type="ECO:0000313" key="2">
    <source>
        <dbReference type="Proteomes" id="UP000663671"/>
    </source>
</evidence>
<proteinExistence type="predicted"/>
<sequence length="88" mass="9648">MSTLSREAIAAQYEDFAIYLILSSPGAEPDFHWGIFIPTASPGRRVWHATNREGGWKLEDKTSASVPFSLSLVFAFKIGSFDPSAGQI</sequence>
<accession>A0A8A1M5N8</accession>
<dbReference type="EMBL" id="CP069110">
    <property type="protein sequence ID" value="QSS60063.1"/>
    <property type="molecule type" value="Genomic_DNA"/>
</dbReference>
<dbReference type="VEuPathDB" id="FungiDB:I7I51_04859"/>
<dbReference type="AlphaFoldDB" id="A0A8A1M5N8"/>
<gene>
    <name evidence="1" type="ORF">I7I51_04859</name>
</gene>
<dbReference type="OrthoDB" id="3016366at2759"/>
<organism evidence="1 2">
    <name type="scientific">Ajellomyces capsulatus</name>
    <name type="common">Darling's disease fungus</name>
    <name type="synonym">Histoplasma capsulatum</name>
    <dbReference type="NCBI Taxonomy" id="5037"/>
    <lineage>
        <taxon>Eukaryota</taxon>
        <taxon>Fungi</taxon>
        <taxon>Dikarya</taxon>
        <taxon>Ascomycota</taxon>
        <taxon>Pezizomycotina</taxon>
        <taxon>Eurotiomycetes</taxon>
        <taxon>Eurotiomycetidae</taxon>
        <taxon>Onygenales</taxon>
        <taxon>Ajellomycetaceae</taxon>
        <taxon>Histoplasma</taxon>
    </lineage>
</organism>
<protein>
    <submittedName>
        <fullName evidence="1">Uncharacterized protein</fullName>
    </submittedName>
</protein>
<dbReference type="Proteomes" id="UP000663671">
    <property type="component" value="Chromosome 4"/>
</dbReference>
<name>A0A8A1M5N8_AJECA</name>